<dbReference type="KEGG" id="smf:Smon_1502"/>
<reference evidence="9 10" key="1">
    <citation type="journal article" date="2009" name="Stand. Genomic Sci.">
        <title>Complete genome sequence of Streptobacillus moniliformis type strain (9901T).</title>
        <authorList>
            <person name="Nolan M."/>
            <person name="Gronow S."/>
            <person name="Lapidus A."/>
            <person name="Ivanova N."/>
            <person name="Copeland A."/>
            <person name="Lucas S."/>
            <person name="Del Rio T.G."/>
            <person name="Chen F."/>
            <person name="Tice H."/>
            <person name="Pitluck S."/>
            <person name="Cheng J.F."/>
            <person name="Sims D."/>
            <person name="Meincke L."/>
            <person name="Bruce D."/>
            <person name="Goodwin L."/>
            <person name="Brettin T."/>
            <person name="Han C."/>
            <person name="Detter J.C."/>
            <person name="Ovchinikova G."/>
            <person name="Pati A."/>
            <person name="Mavromatis K."/>
            <person name="Mikhailova N."/>
            <person name="Chen A."/>
            <person name="Palaniappan K."/>
            <person name="Land M."/>
            <person name="Hauser L."/>
            <person name="Chang Y.J."/>
            <person name="Jeffries C.D."/>
            <person name="Rohde M."/>
            <person name="Sproer C."/>
            <person name="Goker M."/>
            <person name="Bristow J."/>
            <person name="Eisen J.A."/>
            <person name="Markowitz V."/>
            <person name="Hugenholtz P."/>
            <person name="Kyrpides N.C."/>
            <person name="Klenk H.P."/>
            <person name="Chain P."/>
        </authorList>
    </citation>
    <scope>NUCLEOTIDE SEQUENCE [LARGE SCALE GENOMIC DNA]</scope>
    <source>
        <strain evidence="10">ATCC 14647 / DSM 12112 / NCTC 10651 / 9901</strain>
    </source>
</reference>
<evidence type="ECO:0000256" key="7">
    <source>
        <dbReference type="HAMAP-Rule" id="MF_00083"/>
    </source>
</evidence>
<dbReference type="InterPro" id="IPR001328">
    <property type="entry name" value="Pept_tRNA_hydro"/>
</dbReference>
<evidence type="ECO:0000256" key="4">
    <source>
        <dbReference type="ARBA" id="ARBA00022884"/>
    </source>
</evidence>
<evidence type="ECO:0000256" key="2">
    <source>
        <dbReference type="ARBA" id="ARBA00022555"/>
    </source>
</evidence>
<dbReference type="InterPro" id="IPR016181">
    <property type="entry name" value="Acyl_CoA_acyltransferase"/>
</dbReference>
<dbReference type="GO" id="GO:0072344">
    <property type="term" value="P:rescue of stalled ribosome"/>
    <property type="evidence" value="ECO:0007669"/>
    <property type="project" value="UniProtKB-UniRule"/>
</dbReference>
<comment type="function">
    <text evidence="7">Hydrolyzes ribosome-free peptidyl-tRNAs (with 1 or more amino acids incorporated), which drop off the ribosome during protein synthesis, or as a result of ribosome stalling.</text>
</comment>
<dbReference type="SUPFAM" id="SSF53178">
    <property type="entry name" value="Peptidyl-tRNA hydrolase-like"/>
    <property type="match status" value="1"/>
</dbReference>
<dbReference type="Gene3D" id="3.40.630.30">
    <property type="match status" value="1"/>
</dbReference>
<dbReference type="CDD" id="cd04301">
    <property type="entry name" value="NAT_SF"/>
    <property type="match status" value="1"/>
</dbReference>
<dbReference type="PROSITE" id="PS01195">
    <property type="entry name" value="PEPT_TRNA_HYDROL_1"/>
    <property type="match status" value="1"/>
</dbReference>
<evidence type="ECO:0000259" key="8">
    <source>
        <dbReference type="PROSITE" id="PS51186"/>
    </source>
</evidence>
<dbReference type="InterPro" id="IPR000182">
    <property type="entry name" value="GNAT_dom"/>
</dbReference>
<dbReference type="FunFam" id="3.40.50.1470:FF:000001">
    <property type="entry name" value="Peptidyl-tRNA hydrolase"/>
    <property type="match status" value="1"/>
</dbReference>
<keyword evidence="4 7" id="KW-0694">RNA-binding</keyword>
<feature type="binding site" evidence="7">
    <location>
        <position position="66"/>
    </location>
    <ligand>
        <name>tRNA</name>
        <dbReference type="ChEBI" id="CHEBI:17843"/>
    </ligand>
</feature>
<comment type="function">
    <text evidence="7">Catalyzes the release of premature peptidyl moieties from peptidyl-tRNA molecules trapped in stalled 50S ribosomal subunits, and thus maintains levels of free tRNAs and 50S ribosomes.</text>
</comment>
<evidence type="ECO:0000256" key="6">
    <source>
        <dbReference type="ARBA" id="ARBA00050038"/>
    </source>
</evidence>
<dbReference type="GO" id="GO:0006515">
    <property type="term" value="P:protein quality control for misfolded or incompletely synthesized proteins"/>
    <property type="evidence" value="ECO:0007669"/>
    <property type="project" value="UniProtKB-UniRule"/>
</dbReference>
<feature type="binding site" evidence="7">
    <location>
        <position position="113"/>
    </location>
    <ligand>
        <name>tRNA</name>
        <dbReference type="ChEBI" id="CHEBI:17843"/>
    </ligand>
</feature>
<feature type="binding site" evidence="7">
    <location>
        <position position="14"/>
    </location>
    <ligand>
        <name>tRNA</name>
        <dbReference type="ChEBI" id="CHEBI:17843"/>
    </ligand>
</feature>
<feature type="binding site" evidence="7">
    <location>
        <position position="64"/>
    </location>
    <ligand>
        <name>tRNA</name>
        <dbReference type="ChEBI" id="CHEBI:17843"/>
    </ligand>
</feature>
<dbReference type="GO" id="GO:0016747">
    <property type="term" value="F:acyltransferase activity, transferring groups other than amino-acyl groups"/>
    <property type="evidence" value="ECO:0007669"/>
    <property type="project" value="InterPro"/>
</dbReference>
<dbReference type="PANTHER" id="PTHR17224">
    <property type="entry name" value="PEPTIDYL-TRNA HYDROLASE"/>
    <property type="match status" value="1"/>
</dbReference>
<keyword evidence="7" id="KW-0963">Cytoplasm</keyword>
<dbReference type="HAMAP" id="MF_00083">
    <property type="entry name" value="Pept_tRNA_hydro_bact"/>
    <property type="match status" value="1"/>
</dbReference>
<dbReference type="GO" id="GO:0004045">
    <property type="term" value="F:peptidyl-tRNA hydrolase activity"/>
    <property type="evidence" value="ECO:0007669"/>
    <property type="project" value="UniProtKB-UniRule"/>
</dbReference>
<gene>
    <name evidence="7" type="primary">pth</name>
    <name evidence="9" type="ordered locus">Smon_1502</name>
</gene>
<proteinExistence type="inferred from homology"/>
<dbReference type="InterPro" id="IPR018171">
    <property type="entry name" value="Pept_tRNA_hydro_CS"/>
</dbReference>
<dbReference type="Pfam" id="PF00583">
    <property type="entry name" value="Acetyltransf_1"/>
    <property type="match status" value="1"/>
</dbReference>
<protein>
    <recommendedName>
        <fullName evidence="6 7">Peptidyl-tRNA hydrolase</fullName>
        <shortName evidence="7">Pth</shortName>
        <ecNumber evidence="1 7">3.1.1.29</ecNumber>
    </recommendedName>
</protein>
<keyword evidence="10" id="KW-1185">Reference proteome</keyword>
<feature type="domain" description="N-acetyltransferase" evidence="8">
    <location>
        <begin position="196"/>
        <end position="363"/>
    </location>
</feature>
<dbReference type="GeneID" id="87246380"/>
<dbReference type="CDD" id="cd00462">
    <property type="entry name" value="PTH"/>
    <property type="match status" value="1"/>
</dbReference>
<evidence type="ECO:0000256" key="5">
    <source>
        <dbReference type="ARBA" id="ARBA00038063"/>
    </source>
</evidence>
<dbReference type="GO" id="GO:0000049">
    <property type="term" value="F:tRNA binding"/>
    <property type="evidence" value="ECO:0007669"/>
    <property type="project" value="UniProtKB-UniRule"/>
</dbReference>
<evidence type="ECO:0000313" key="10">
    <source>
        <dbReference type="Proteomes" id="UP000002072"/>
    </source>
</evidence>
<sequence length="365" mass="42502">MKLIVGLGNPGNEYEKNRHNIGFIYLDKYLKANNISNLKEKYKSLYTKELIKNETVFFQKPQTYMNLSGEAIKELISFFKINPKKDLLVIYDDMDLKLGEVKIKNNGRSAGHNGINSIISHIGEEFIRIKVGIGKPNNKSVISHVLGNFTEEENIILNKLDQHIFKIINAFISNNDIEKLMSKYNIKKKENSKSKFKLRKAKLEDIDQILKIKDLAIDYQKEIGLIQWTDKYPLEEDFKNDIDLKRGYVYEKDNKIYAYASLNYGIDTMYLKAYDGHINNEIDYSSIHRVMVDKNEMNKGIGKEFLEKLIRVSTKDSKFVVRLDTHKDNKSMIKLINKLNFKYIAKVHANDETERNVFEYTLGGN</sequence>
<accession>D1AW23</accession>
<keyword evidence="3 7" id="KW-0378">Hydrolase</keyword>
<dbReference type="OrthoDB" id="9800507at2"/>
<feature type="active site" description="Proton acceptor" evidence="7">
    <location>
        <position position="19"/>
    </location>
</feature>
<comment type="subcellular location">
    <subcellularLocation>
        <location evidence="7">Cytoplasm</location>
    </subcellularLocation>
</comment>
<dbReference type="Gene3D" id="3.40.50.1470">
    <property type="entry name" value="Peptidyl-tRNA hydrolase"/>
    <property type="match status" value="1"/>
</dbReference>
<dbReference type="SUPFAM" id="SSF55729">
    <property type="entry name" value="Acyl-CoA N-acyltransferases (Nat)"/>
    <property type="match status" value="1"/>
</dbReference>
<dbReference type="PANTHER" id="PTHR17224:SF1">
    <property type="entry name" value="PEPTIDYL-TRNA HYDROLASE"/>
    <property type="match status" value="1"/>
</dbReference>
<feature type="site" description="Stabilizes the basic form of H active site to accept a proton" evidence="7">
    <location>
        <position position="92"/>
    </location>
</feature>
<dbReference type="RefSeq" id="WP_012859479.1">
    <property type="nucleotide sequence ID" value="NC_013515.1"/>
</dbReference>
<keyword evidence="2 7" id="KW-0820">tRNA-binding</keyword>
<evidence type="ECO:0000313" key="9">
    <source>
        <dbReference type="EMBL" id="ACZ01933.1"/>
    </source>
</evidence>
<dbReference type="NCBIfam" id="TIGR00447">
    <property type="entry name" value="pth"/>
    <property type="match status" value="1"/>
</dbReference>
<dbReference type="HOGENOM" id="CLU_758452_0_0_0"/>
<evidence type="ECO:0000256" key="1">
    <source>
        <dbReference type="ARBA" id="ARBA00013260"/>
    </source>
</evidence>
<dbReference type="AlphaFoldDB" id="D1AW23"/>
<dbReference type="EC" id="3.1.1.29" evidence="1 7"/>
<dbReference type="PROSITE" id="PS51186">
    <property type="entry name" value="GNAT"/>
    <property type="match status" value="1"/>
</dbReference>
<comment type="catalytic activity">
    <reaction evidence="7">
        <text>an N-acyl-L-alpha-aminoacyl-tRNA + H2O = an N-acyl-L-amino acid + a tRNA + H(+)</text>
        <dbReference type="Rhea" id="RHEA:54448"/>
        <dbReference type="Rhea" id="RHEA-COMP:10123"/>
        <dbReference type="Rhea" id="RHEA-COMP:13883"/>
        <dbReference type="ChEBI" id="CHEBI:15377"/>
        <dbReference type="ChEBI" id="CHEBI:15378"/>
        <dbReference type="ChEBI" id="CHEBI:59874"/>
        <dbReference type="ChEBI" id="CHEBI:78442"/>
        <dbReference type="ChEBI" id="CHEBI:138191"/>
        <dbReference type="EC" id="3.1.1.29"/>
    </reaction>
</comment>
<dbReference type="InterPro" id="IPR036416">
    <property type="entry name" value="Pept_tRNA_hydro_sf"/>
</dbReference>
<feature type="site" description="Discriminates between blocked and unblocked aminoacyl-tRNA" evidence="7">
    <location>
        <position position="9"/>
    </location>
</feature>
<dbReference type="eggNOG" id="COG0454">
    <property type="taxonomic scope" value="Bacteria"/>
</dbReference>
<dbReference type="EMBL" id="CP001779">
    <property type="protein sequence ID" value="ACZ01933.1"/>
    <property type="molecule type" value="Genomic_DNA"/>
</dbReference>
<dbReference type="STRING" id="519441.Smon_1502"/>
<comment type="subunit">
    <text evidence="7">Monomer.</text>
</comment>
<comment type="similarity">
    <text evidence="5 7">Belongs to the PTH family.</text>
</comment>
<evidence type="ECO:0000256" key="3">
    <source>
        <dbReference type="ARBA" id="ARBA00022801"/>
    </source>
</evidence>
<dbReference type="GO" id="GO:0005737">
    <property type="term" value="C:cytoplasm"/>
    <property type="evidence" value="ECO:0007669"/>
    <property type="project" value="UniProtKB-SubCell"/>
</dbReference>
<organism evidence="9 10">
    <name type="scientific">Streptobacillus moniliformis (strain ATCC 14647 / DSM 12112 / NCTC 10651 / 9901)</name>
    <dbReference type="NCBI Taxonomy" id="519441"/>
    <lineage>
        <taxon>Bacteria</taxon>
        <taxon>Fusobacteriati</taxon>
        <taxon>Fusobacteriota</taxon>
        <taxon>Fusobacteriia</taxon>
        <taxon>Fusobacteriales</taxon>
        <taxon>Leptotrichiaceae</taxon>
        <taxon>Streptobacillus</taxon>
    </lineage>
</organism>
<dbReference type="Pfam" id="PF01195">
    <property type="entry name" value="Pept_tRNA_hydro"/>
    <property type="match status" value="1"/>
</dbReference>
<name>D1AW23_STRM9</name>
<dbReference type="Proteomes" id="UP000002072">
    <property type="component" value="Chromosome"/>
</dbReference>
<dbReference type="eggNOG" id="COG0193">
    <property type="taxonomic scope" value="Bacteria"/>
</dbReference>